<keyword evidence="1" id="KW-0732">Signal</keyword>
<reference evidence="2" key="1">
    <citation type="submission" date="2022-10" db="EMBL/GenBank/DDBJ databases">
        <title>Puccinia triticina Genome sequencing and assembly.</title>
        <authorList>
            <person name="Li C."/>
        </authorList>
    </citation>
    <scope>NUCLEOTIDE SEQUENCE</scope>
    <source>
        <strain evidence="2">Pt15</strain>
    </source>
</reference>
<accession>A0ABY7CYU2</accession>
<protein>
    <submittedName>
        <fullName evidence="2">Uncharacterized protein</fullName>
    </submittedName>
</protein>
<dbReference type="PANTHER" id="PTHR34587">
    <property type="entry name" value="VWFA DOMAIN-CONTAINING PROTEIN"/>
    <property type="match status" value="1"/>
</dbReference>
<dbReference type="InterPro" id="IPR053216">
    <property type="entry name" value="Appressorial_penetr-assoc"/>
</dbReference>
<evidence type="ECO:0000313" key="3">
    <source>
        <dbReference type="Proteomes" id="UP001164743"/>
    </source>
</evidence>
<name>A0ABY7CYU2_9BASI</name>
<feature type="chain" id="PRO_5046369041" evidence="1">
    <location>
        <begin position="18"/>
        <end position="242"/>
    </location>
</feature>
<evidence type="ECO:0000256" key="1">
    <source>
        <dbReference type="SAM" id="SignalP"/>
    </source>
</evidence>
<sequence length="242" mass="26481">MRLLLCLFALLAQTGLGHTVARNSTHRPHKLNPRVIQNASFSNGHPTGNQSASLTSRNNFINFCISRHALGAQLMNGTQSTHNYSCNSIPMGMIVAPDQMPSCKFKHPHNLSKLKANKSFDIVLEIKKMVTGHFVNPNTSYYAAPQQLSNKTKEVIGHAHVVIQRIPSLKSTSVPDPRKFVFFKGIDSHVSKNGTSTVEVTNGLPVGTYRLGSILTAANHQPVLAGVAQRGLFDDVVYFVVQ</sequence>
<dbReference type="Proteomes" id="UP001164743">
    <property type="component" value="Chromosome 12A"/>
</dbReference>
<proteinExistence type="predicted"/>
<dbReference type="GeneID" id="77802992"/>
<gene>
    <name evidence="2" type="ORF">PtA15_12A484</name>
</gene>
<feature type="signal peptide" evidence="1">
    <location>
        <begin position="1"/>
        <end position="17"/>
    </location>
</feature>
<evidence type="ECO:0000313" key="2">
    <source>
        <dbReference type="EMBL" id="WAQ90494.1"/>
    </source>
</evidence>
<organism evidence="2 3">
    <name type="scientific">Puccinia triticina</name>
    <dbReference type="NCBI Taxonomy" id="208348"/>
    <lineage>
        <taxon>Eukaryota</taxon>
        <taxon>Fungi</taxon>
        <taxon>Dikarya</taxon>
        <taxon>Basidiomycota</taxon>
        <taxon>Pucciniomycotina</taxon>
        <taxon>Pucciniomycetes</taxon>
        <taxon>Pucciniales</taxon>
        <taxon>Pucciniaceae</taxon>
        <taxon>Puccinia</taxon>
    </lineage>
</organism>
<keyword evidence="3" id="KW-1185">Reference proteome</keyword>
<dbReference type="EMBL" id="CP110432">
    <property type="protein sequence ID" value="WAQ90494.1"/>
    <property type="molecule type" value="Genomic_DNA"/>
</dbReference>
<dbReference type="PANTHER" id="PTHR34587:SF2">
    <property type="entry name" value="G-PROTEIN COUPLED RECEPTORS FAMILY 1 PROFILE DOMAIN-CONTAINING PROTEIN"/>
    <property type="match status" value="1"/>
</dbReference>
<dbReference type="RefSeq" id="XP_053026049.1">
    <property type="nucleotide sequence ID" value="XM_053162097.1"/>
</dbReference>